<evidence type="ECO:0000313" key="2">
    <source>
        <dbReference type="Proteomes" id="UP000709295"/>
    </source>
</evidence>
<dbReference type="Proteomes" id="UP000709295">
    <property type="component" value="Unassembled WGS sequence"/>
</dbReference>
<reference evidence="1" key="1">
    <citation type="submission" date="2021-01" db="EMBL/GenBank/DDBJ databases">
        <title>Phytophthora aleatoria, a newly-described species from Pinus radiata is distinct from Phytophthora cactorum isolates based on comparative genomics.</title>
        <authorList>
            <person name="Mcdougal R."/>
            <person name="Panda P."/>
            <person name="Williams N."/>
            <person name="Studholme D.J."/>
        </authorList>
    </citation>
    <scope>NUCLEOTIDE SEQUENCE</scope>
    <source>
        <strain evidence="1">NZFS 4037</strain>
    </source>
</reference>
<dbReference type="AlphaFoldDB" id="A0A8J5IVP3"/>
<organism evidence="1 2">
    <name type="scientific">Phytophthora aleatoria</name>
    <dbReference type="NCBI Taxonomy" id="2496075"/>
    <lineage>
        <taxon>Eukaryota</taxon>
        <taxon>Sar</taxon>
        <taxon>Stramenopiles</taxon>
        <taxon>Oomycota</taxon>
        <taxon>Peronosporomycetes</taxon>
        <taxon>Peronosporales</taxon>
        <taxon>Peronosporaceae</taxon>
        <taxon>Phytophthora</taxon>
    </lineage>
</organism>
<evidence type="ECO:0000313" key="1">
    <source>
        <dbReference type="EMBL" id="KAG6947718.1"/>
    </source>
</evidence>
<gene>
    <name evidence="1" type="ORF">JG688_00015418</name>
</gene>
<proteinExistence type="predicted"/>
<sequence length="85" mass="9647">MKMEGHDKENGESKQRELLAVKPINDTLNELELAANGVASPAAELSVLEPINGGIVDYGVKWFAWCYPHLIRYYSPVEWFTWDHG</sequence>
<protein>
    <submittedName>
        <fullName evidence="1">Uncharacterized protein</fullName>
    </submittedName>
</protein>
<accession>A0A8J5IVP3</accession>
<comment type="caution">
    <text evidence="1">The sequence shown here is derived from an EMBL/GenBank/DDBJ whole genome shotgun (WGS) entry which is preliminary data.</text>
</comment>
<name>A0A8J5IVP3_9STRA</name>
<keyword evidence="2" id="KW-1185">Reference proteome</keyword>
<dbReference type="EMBL" id="JAENGY010001667">
    <property type="protein sequence ID" value="KAG6947718.1"/>
    <property type="molecule type" value="Genomic_DNA"/>
</dbReference>